<proteinExistence type="predicted"/>
<dbReference type="PANTHER" id="PTHR46478">
    <property type="entry name" value="VON WILLEBRAND FACTOR A DOMAIN-CONTAINING PROTEIN 3A"/>
    <property type="match status" value="1"/>
</dbReference>
<dbReference type="EMBL" id="CACRXK020004479">
    <property type="protein sequence ID" value="CAB4002901.1"/>
    <property type="molecule type" value="Genomic_DNA"/>
</dbReference>
<feature type="region of interest" description="Disordered" evidence="1">
    <location>
        <begin position="20"/>
        <end position="48"/>
    </location>
</feature>
<evidence type="ECO:0000256" key="1">
    <source>
        <dbReference type="SAM" id="MobiDB-lite"/>
    </source>
</evidence>
<reference evidence="2" key="1">
    <citation type="submission" date="2020-04" db="EMBL/GenBank/DDBJ databases">
        <authorList>
            <person name="Alioto T."/>
            <person name="Alioto T."/>
            <person name="Gomez Garrido J."/>
        </authorList>
    </citation>
    <scope>NUCLEOTIDE SEQUENCE</scope>
    <source>
        <strain evidence="2">A484AB</strain>
    </source>
</reference>
<name>A0A6S7I8S7_PARCT</name>
<feature type="compositionally biased region" description="Basic and acidic residues" evidence="1">
    <location>
        <begin position="21"/>
        <end position="32"/>
    </location>
</feature>
<sequence>MPQVTRKPVRVPKTMFAPSRVEIKQSSEEKRPIRAKLRVSSSRESRVNHDKPWENMSLAGALPPLATTVTSINQSHELESTRNVEAAEASGNQTSSDWLVRHSLESEGLTIDHLMKQGILIRPPAGYPDTTPHLKFEAKVIKQFEFKLARLVEECQKRIDWLMEGSRKIFGLLKGQRVAILIDTSDANCGYGRLDLLQQSLQGLINEQLVNKDQLYLLSFGSQVDPIWEAIHD</sequence>
<evidence type="ECO:0000313" key="2">
    <source>
        <dbReference type="EMBL" id="CAB4002901.1"/>
    </source>
</evidence>
<dbReference type="PANTHER" id="PTHR46478:SF1">
    <property type="entry name" value="VON WILLEBRAND FACTOR A DOMAIN-CONTAINING PROTEIN 3A"/>
    <property type="match status" value="1"/>
</dbReference>
<dbReference type="OrthoDB" id="299997at2759"/>
<keyword evidence="3" id="KW-1185">Reference proteome</keyword>
<protein>
    <submittedName>
        <fullName evidence="2">Uncharacterized protein</fullName>
    </submittedName>
</protein>
<organism evidence="2 3">
    <name type="scientific">Paramuricea clavata</name>
    <name type="common">Red gorgonian</name>
    <name type="synonym">Violescent sea-whip</name>
    <dbReference type="NCBI Taxonomy" id="317549"/>
    <lineage>
        <taxon>Eukaryota</taxon>
        <taxon>Metazoa</taxon>
        <taxon>Cnidaria</taxon>
        <taxon>Anthozoa</taxon>
        <taxon>Octocorallia</taxon>
        <taxon>Malacalcyonacea</taxon>
        <taxon>Plexauridae</taxon>
        <taxon>Paramuricea</taxon>
    </lineage>
</organism>
<evidence type="ECO:0000313" key="3">
    <source>
        <dbReference type="Proteomes" id="UP001152795"/>
    </source>
</evidence>
<dbReference type="AlphaFoldDB" id="A0A6S7I8S7"/>
<feature type="non-terminal residue" evidence="2">
    <location>
        <position position="233"/>
    </location>
</feature>
<dbReference type="Proteomes" id="UP001152795">
    <property type="component" value="Unassembled WGS sequence"/>
</dbReference>
<comment type="caution">
    <text evidence="2">The sequence shown here is derived from an EMBL/GenBank/DDBJ whole genome shotgun (WGS) entry which is preliminary data.</text>
</comment>
<gene>
    <name evidence="2" type="ORF">PACLA_8A067295</name>
</gene>
<accession>A0A6S7I8S7</accession>